<dbReference type="NCBIfam" id="NF004676">
    <property type="entry name" value="PRK06019.1-2"/>
    <property type="match status" value="1"/>
</dbReference>
<evidence type="ECO:0000256" key="7">
    <source>
        <dbReference type="ARBA" id="ARBA00023211"/>
    </source>
</evidence>
<comment type="similarity">
    <text evidence="8 9">Belongs to the PurK/PurT family.</text>
</comment>
<dbReference type="PROSITE" id="PS50975">
    <property type="entry name" value="ATP_GRASP"/>
    <property type="match status" value="1"/>
</dbReference>
<dbReference type="Gene3D" id="3.40.50.20">
    <property type="match status" value="1"/>
</dbReference>
<organism evidence="11 14">
    <name type="scientific">Ligilactobacillus murinus</name>
    <dbReference type="NCBI Taxonomy" id="1622"/>
    <lineage>
        <taxon>Bacteria</taxon>
        <taxon>Bacillati</taxon>
        <taxon>Bacillota</taxon>
        <taxon>Bacilli</taxon>
        <taxon>Lactobacillales</taxon>
        <taxon>Lactobacillaceae</taxon>
        <taxon>Ligilactobacillus</taxon>
    </lineage>
</organism>
<feature type="binding site" evidence="8">
    <location>
        <position position="159"/>
    </location>
    <ligand>
        <name>ATP</name>
        <dbReference type="ChEBI" id="CHEBI:30616"/>
    </ligand>
</feature>
<dbReference type="GO" id="GO:0005524">
    <property type="term" value="F:ATP binding"/>
    <property type="evidence" value="ECO:0007669"/>
    <property type="project" value="UniProtKB-UniRule"/>
</dbReference>
<dbReference type="InterPro" id="IPR011761">
    <property type="entry name" value="ATP-grasp"/>
</dbReference>
<dbReference type="SUPFAM" id="SSF52440">
    <property type="entry name" value="PreATP-grasp domain"/>
    <property type="match status" value="1"/>
</dbReference>
<dbReference type="KEGG" id="lmur:CPS94_02095"/>
<dbReference type="Gene3D" id="3.30.1490.20">
    <property type="entry name" value="ATP-grasp fold, A domain"/>
    <property type="match status" value="1"/>
</dbReference>
<comment type="function">
    <text evidence="9">Catalyzes the ATP-dependent conversion of 5-aminoimidazole ribonucleotide (AIR) and HCO(3)- to N5-carboxyaminoimidazole ribonucleotide (N5-CAIR).</text>
</comment>
<comment type="subunit">
    <text evidence="8 9">Homodimer.</text>
</comment>
<evidence type="ECO:0000313" key="12">
    <source>
        <dbReference type="EMBL" id="AWZ41217.1"/>
    </source>
</evidence>
<feature type="binding site" evidence="8">
    <location>
        <begin position="279"/>
        <end position="280"/>
    </location>
    <ligand>
        <name>ATP</name>
        <dbReference type="ChEBI" id="CHEBI:30616"/>
    </ligand>
</feature>
<dbReference type="GO" id="GO:0046872">
    <property type="term" value="F:metal ion binding"/>
    <property type="evidence" value="ECO:0007669"/>
    <property type="project" value="InterPro"/>
</dbReference>
<comment type="caution">
    <text evidence="8">Lacks conserved residue(s) required for the propagation of feature annotation.</text>
</comment>
<dbReference type="GO" id="GO:0004638">
    <property type="term" value="F:phosphoribosylaminoimidazole carboxylase activity"/>
    <property type="evidence" value="ECO:0007669"/>
    <property type="project" value="InterPro"/>
</dbReference>
<evidence type="ECO:0000256" key="3">
    <source>
        <dbReference type="ARBA" id="ARBA00022598"/>
    </source>
</evidence>
<sequence>MIKLWKAVIFLADTAQLKQGQTIGIIGGGQLGQMLVLSAKAMGLKTIILDPDATCPAGQAADAQIVAPYDDLLALEELAKRSDVLTYEFENVDLAALEHLTDAKLLPQGTKLLQITKNRLAEKAFLHEHGLKTAPFRAVNTRAELEQAVAQLGFPSILKTCEGGYDGKAQFTLKEEADLDVASELLAQGPCILEGFVNFSLECSVMVARNAKGEVTVFPVSENVHRDHILHESIIPARITSKEHKKAQTIAIKIAQSLNLRGILGVELFVEPNGEIYVNELAPRPHNSGHYSIEACNFSQFDIHNRAVMNWPLPKIELLKPAIMVNILGQHKALSEDLIARKPQWHFHDYGKKDVRVDRKMGHITILTDDLEQTLAEIKATQVWD</sequence>
<dbReference type="InterPro" id="IPR013815">
    <property type="entry name" value="ATP_grasp_subdomain_1"/>
</dbReference>
<dbReference type="Pfam" id="PF02222">
    <property type="entry name" value="ATP-grasp"/>
    <property type="match status" value="1"/>
</dbReference>
<dbReference type="GO" id="GO:0005829">
    <property type="term" value="C:cytosol"/>
    <property type="evidence" value="ECO:0007669"/>
    <property type="project" value="TreeGrafter"/>
</dbReference>
<dbReference type="EMBL" id="CP023566">
    <property type="protein sequence ID" value="AWZ41217.1"/>
    <property type="molecule type" value="Genomic_DNA"/>
</dbReference>
<evidence type="ECO:0000313" key="11">
    <source>
        <dbReference type="EMBL" id="AWZ37794.1"/>
    </source>
</evidence>
<keyword evidence="4 8" id="KW-0547">Nucleotide-binding</keyword>
<dbReference type="SUPFAM" id="SSF51246">
    <property type="entry name" value="Rudiment single hybrid motif"/>
    <property type="match status" value="1"/>
</dbReference>
<dbReference type="FunFam" id="3.30.1490.20:FF:000015">
    <property type="entry name" value="N5-carboxyaminoimidazole ribonucleotide synthase"/>
    <property type="match status" value="1"/>
</dbReference>
<dbReference type="FunFam" id="3.30.470.20:FF:000029">
    <property type="entry name" value="N5-carboxyaminoimidazole ribonucleotide synthase"/>
    <property type="match status" value="1"/>
</dbReference>
<protein>
    <recommendedName>
        <fullName evidence="8 9">N5-carboxyaminoimidazole ribonucleotide synthase</fullName>
        <shortName evidence="8 9">N5-CAIR synthase</shortName>
        <ecNumber evidence="8 9">6.3.4.18</ecNumber>
    </recommendedName>
    <alternativeName>
        <fullName evidence="8 9">5-(carboxyamino)imidazole ribonucleotide synthetase</fullName>
    </alternativeName>
</protein>
<dbReference type="InterPro" id="IPR040686">
    <property type="entry name" value="PurK_C"/>
</dbReference>
<comment type="cofactor">
    <cofactor evidence="2">
        <name>Mg(2+)</name>
        <dbReference type="ChEBI" id="CHEBI:18420"/>
    </cofactor>
</comment>
<keyword evidence="3 8" id="KW-0436">Ligase</keyword>
<dbReference type="Pfam" id="PF22660">
    <property type="entry name" value="RS_preATP-grasp-like"/>
    <property type="match status" value="1"/>
</dbReference>
<feature type="binding site" evidence="8">
    <location>
        <begin position="194"/>
        <end position="197"/>
    </location>
    <ligand>
        <name>ATP</name>
        <dbReference type="ChEBI" id="CHEBI:30616"/>
    </ligand>
</feature>
<evidence type="ECO:0000256" key="6">
    <source>
        <dbReference type="ARBA" id="ARBA00022840"/>
    </source>
</evidence>
<dbReference type="InterPro" id="IPR005875">
    <property type="entry name" value="PurK"/>
</dbReference>
<dbReference type="PANTHER" id="PTHR11609:SF5">
    <property type="entry name" value="PHOSPHORIBOSYLAMINOIMIDAZOLE CARBOXYLASE"/>
    <property type="match status" value="1"/>
</dbReference>
<feature type="binding site" evidence="8">
    <location>
        <position position="119"/>
    </location>
    <ligand>
        <name>ATP</name>
        <dbReference type="ChEBI" id="CHEBI:30616"/>
    </ligand>
</feature>
<name>A0AAD0L2G9_9LACO</name>
<comment type="function">
    <text evidence="8">Catalyzes the ATP-dependent conversion of 5-aminoimidazole ribonucleotide (AIR) and HCO(3)(-) to N5-carboxyaminoimidazole ribonucleotide (N5-CAIR).</text>
</comment>
<dbReference type="InterPro" id="IPR016185">
    <property type="entry name" value="PreATP-grasp_dom_sf"/>
</dbReference>
<comment type="cofactor">
    <cofactor evidence="1">
        <name>Mn(2+)</name>
        <dbReference type="ChEBI" id="CHEBI:29035"/>
    </cofactor>
</comment>
<keyword evidence="13" id="KW-1185">Reference proteome</keyword>
<dbReference type="GO" id="GO:0006189">
    <property type="term" value="P:'de novo' IMP biosynthetic process"/>
    <property type="evidence" value="ECO:0007669"/>
    <property type="project" value="UniProtKB-UniRule"/>
</dbReference>
<dbReference type="GeneID" id="48465913"/>
<dbReference type="NCBIfam" id="NF004675">
    <property type="entry name" value="PRK06019.1-1"/>
    <property type="match status" value="1"/>
</dbReference>
<evidence type="ECO:0000313" key="14">
    <source>
        <dbReference type="Proteomes" id="UP000250153"/>
    </source>
</evidence>
<accession>A0AAD0L2G9</accession>
<dbReference type="InterPro" id="IPR011054">
    <property type="entry name" value="Rudment_hybrid_motif"/>
</dbReference>
<dbReference type="EC" id="6.3.4.18" evidence="8 9"/>
<dbReference type="PANTHER" id="PTHR11609">
    <property type="entry name" value="PURINE BIOSYNTHESIS PROTEIN 6/7, PUR6/7"/>
    <property type="match status" value="1"/>
</dbReference>
<keyword evidence="5 8" id="KW-0658">Purine biosynthesis</keyword>
<gene>
    <name evidence="8 9" type="primary">purK</name>
    <name evidence="12" type="ORF">CPQ89_09375</name>
    <name evidence="11" type="ORF">CPS94_02095</name>
</gene>
<feature type="binding site" evidence="8">
    <location>
        <position position="225"/>
    </location>
    <ligand>
        <name>ATP</name>
        <dbReference type="ChEBI" id="CHEBI:30616"/>
    </ligand>
</feature>
<proteinExistence type="inferred from homology"/>
<comment type="pathway">
    <text evidence="8 9">Purine metabolism; IMP biosynthesis via de novo pathway; 5-amino-1-(5-phospho-D-ribosyl)imidazole-4-carboxylate from 5-amino-1-(5-phospho-D-ribosyl)imidazole (N5-CAIR route): step 1/2.</text>
</comment>
<keyword evidence="7" id="KW-0464">Manganese</keyword>
<keyword evidence="6 8" id="KW-0067">ATP-binding</keyword>
<evidence type="ECO:0000256" key="5">
    <source>
        <dbReference type="ARBA" id="ARBA00022755"/>
    </source>
</evidence>
<evidence type="ECO:0000256" key="8">
    <source>
        <dbReference type="HAMAP-Rule" id="MF_01928"/>
    </source>
</evidence>
<evidence type="ECO:0000313" key="13">
    <source>
        <dbReference type="Proteomes" id="UP000250143"/>
    </source>
</evidence>
<evidence type="ECO:0000256" key="9">
    <source>
        <dbReference type="RuleBase" id="RU361200"/>
    </source>
</evidence>
<evidence type="ECO:0000256" key="1">
    <source>
        <dbReference type="ARBA" id="ARBA00001936"/>
    </source>
</evidence>
<dbReference type="InterPro" id="IPR003135">
    <property type="entry name" value="ATP-grasp_carboxylate-amine"/>
</dbReference>
<evidence type="ECO:0000256" key="2">
    <source>
        <dbReference type="ARBA" id="ARBA00001946"/>
    </source>
</evidence>
<dbReference type="InterPro" id="IPR054350">
    <property type="entry name" value="PurT/PurK_preATP-grasp"/>
</dbReference>
<evidence type="ECO:0000256" key="4">
    <source>
        <dbReference type="ARBA" id="ARBA00022741"/>
    </source>
</evidence>
<dbReference type="AlphaFoldDB" id="A0AAD0L2G9"/>
<dbReference type="Proteomes" id="UP000250143">
    <property type="component" value="Chromosome"/>
</dbReference>
<dbReference type="EMBL" id="CP023565">
    <property type="protein sequence ID" value="AWZ37794.1"/>
    <property type="molecule type" value="Genomic_DNA"/>
</dbReference>
<dbReference type="GO" id="GO:0034028">
    <property type="term" value="F:5-(carboxyamino)imidazole ribonucleotide synthase activity"/>
    <property type="evidence" value="ECO:0007669"/>
    <property type="project" value="UniProtKB-UniRule"/>
</dbReference>
<evidence type="ECO:0000259" key="10">
    <source>
        <dbReference type="PROSITE" id="PS50975"/>
    </source>
</evidence>
<dbReference type="NCBIfam" id="NF004679">
    <property type="entry name" value="PRK06019.1-5"/>
    <property type="match status" value="1"/>
</dbReference>
<comment type="catalytic activity">
    <reaction evidence="8 9">
        <text>5-amino-1-(5-phospho-beta-D-ribosyl)imidazole + hydrogencarbonate + ATP = 5-carboxyamino-1-(5-phospho-D-ribosyl)imidazole + ADP + phosphate + 2 H(+)</text>
        <dbReference type="Rhea" id="RHEA:19317"/>
        <dbReference type="ChEBI" id="CHEBI:15378"/>
        <dbReference type="ChEBI" id="CHEBI:17544"/>
        <dbReference type="ChEBI" id="CHEBI:30616"/>
        <dbReference type="ChEBI" id="CHEBI:43474"/>
        <dbReference type="ChEBI" id="CHEBI:58730"/>
        <dbReference type="ChEBI" id="CHEBI:137981"/>
        <dbReference type="ChEBI" id="CHEBI:456216"/>
        <dbReference type="EC" id="6.3.4.18"/>
    </reaction>
</comment>
<reference evidence="13 14" key="1">
    <citation type="submission" date="2017-09" db="EMBL/GenBank/DDBJ databases">
        <title>Predominant Lactobacillus spp. isolated from feces of mice subjected to short-term calorie restriction.</title>
        <authorList>
            <person name="Zhang C."/>
            <person name="Zhao L."/>
            <person name="Pan F."/>
        </authorList>
    </citation>
    <scope>NUCLEOTIDE SEQUENCE [LARGE SCALE GENOMIC DNA]</scope>
    <source>
        <strain evidence="12 13">CR141</strain>
        <strain evidence="11 14">CR147</strain>
    </source>
</reference>
<feature type="domain" description="ATP-grasp" evidence="10">
    <location>
        <begin position="123"/>
        <end position="309"/>
    </location>
</feature>
<dbReference type="Gene3D" id="3.30.470.20">
    <property type="entry name" value="ATP-grasp fold, B domain"/>
    <property type="match status" value="1"/>
</dbReference>
<feature type="binding site" evidence="8">
    <location>
        <position position="202"/>
    </location>
    <ligand>
        <name>ATP</name>
        <dbReference type="ChEBI" id="CHEBI:30616"/>
    </ligand>
</feature>
<dbReference type="SUPFAM" id="SSF56059">
    <property type="entry name" value="Glutathione synthetase ATP-binding domain-like"/>
    <property type="match status" value="1"/>
</dbReference>
<dbReference type="Pfam" id="PF17769">
    <property type="entry name" value="PurK_C"/>
    <property type="match status" value="1"/>
</dbReference>
<dbReference type="FunFam" id="3.40.50.20:FF:000016">
    <property type="entry name" value="N5-carboxyaminoimidazole ribonucleotide synthase"/>
    <property type="match status" value="1"/>
</dbReference>
<dbReference type="RefSeq" id="WP_112195416.1">
    <property type="nucleotide sequence ID" value="NZ_CP023565.1"/>
</dbReference>
<dbReference type="NCBIfam" id="TIGR01161">
    <property type="entry name" value="purK"/>
    <property type="match status" value="1"/>
</dbReference>
<dbReference type="HAMAP" id="MF_01928">
    <property type="entry name" value="PurK"/>
    <property type="match status" value="1"/>
</dbReference>
<dbReference type="Proteomes" id="UP000250153">
    <property type="component" value="Chromosome"/>
</dbReference>